<dbReference type="HOGENOM" id="CLU_696703_0_0_1"/>
<organism evidence="1 2">
    <name type="scientific">Sphaerobolus stellatus (strain SS14)</name>
    <dbReference type="NCBI Taxonomy" id="990650"/>
    <lineage>
        <taxon>Eukaryota</taxon>
        <taxon>Fungi</taxon>
        <taxon>Dikarya</taxon>
        <taxon>Basidiomycota</taxon>
        <taxon>Agaricomycotina</taxon>
        <taxon>Agaricomycetes</taxon>
        <taxon>Phallomycetidae</taxon>
        <taxon>Geastrales</taxon>
        <taxon>Sphaerobolaceae</taxon>
        <taxon>Sphaerobolus</taxon>
    </lineage>
</organism>
<accession>A0A0C9UI85</accession>
<dbReference type="AlphaFoldDB" id="A0A0C9UI85"/>
<evidence type="ECO:0000313" key="1">
    <source>
        <dbReference type="EMBL" id="KIJ34569.1"/>
    </source>
</evidence>
<dbReference type="EMBL" id="KN837198">
    <property type="protein sequence ID" value="KIJ34569.1"/>
    <property type="molecule type" value="Genomic_DNA"/>
</dbReference>
<keyword evidence="2" id="KW-1185">Reference proteome</keyword>
<protein>
    <submittedName>
        <fullName evidence="1">Uncharacterized protein</fullName>
    </submittedName>
</protein>
<proteinExistence type="predicted"/>
<reference evidence="1 2" key="1">
    <citation type="submission" date="2014-06" db="EMBL/GenBank/DDBJ databases">
        <title>Evolutionary Origins and Diversification of the Mycorrhizal Mutualists.</title>
        <authorList>
            <consortium name="DOE Joint Genome Institute"/>
            <consortium name="Mycorrhizal Genomics Consortium"/>
            <person name="Kohler A."/>
            <person name="Kuo A."/>
            <person name="Nagy L.G."/>
            <person name="Floudas D."/>
            <person name="Copeland A."/>
            <person name="Barry K.W."/>
            <person name="Cichocki N."/>
            <person name="Veneault-Fourrey C."/>
            <person name="LaButti K."/>
            <person name="Lindquist E.A."/>
            <person name="Lipzen A."/>
            <person name="Lundell T."/>
            <person name="Morin E."/>
            <person name="Murat C."/>
            <person name="Riley R."/>
            <person name="Ohm R."/>
            <person name="Sun H."/>
            <person name="Tunlid A."/>
            <person name="Henrissat B."/>
            <person name="Grigoriev I.V."/>
            <person name="Hibbett D.S."/>
            <person name="Martin F."/>
        </authorList>
    </citation>
    <scope>NUCLEOTIDE SEQUENCE [LARGE SCALE GENOMIC DNA]</scope>
    <source>
        <strain evidence="1 2">SS14</strain>
    </source>
</reference>
<evidence type="ECO:0000313" key="2">
    <source>
        <dbReference type="Proteomes" id="UP000054279"/>
    </source>
</evidence>
<sequence length="396" mass="45292">MVPLLTWTQGAEFQARFICNILQYQLVLITSSFYFGNSIEQKRLEARIYTKALLHLISAYRIRDWNLQQCLKNVDNRIFGGCRAGATWSQFPQEMALHFDISNFSNTNGLYYYPENSIDSYFVDSIKLDVQWLSHMLPYMILCRRQSEDGQKYNGAKPDPVLTYLCKLINIILEDVKLSQHGDNAELAILGLLGAAIDEKELRLQAKIPGPGISLRTLLHLLHSRPWDRLDEEEMRRWHYVQLLLPSIVTYYNCIGIAFILHSLGPDAFCEWALNATFYLLKYLPRNNLSQCLRAALSMGYMVSECLGSRRFSGPEENLLGGGTYSPNCRWDDPGFTPRDYICCLRSLDSIKGNVDLLIKYLLEDPETKDELVIGDFLSILGSIDWTGIEPSIGLE</sequence>
<dbReference type="Proteomes" id="UP000054279">
    <property type="component" value="Unassembled WGS sequence"/>
</dbReference>
<gene>
    <name evidence="1" type="ORF">M422DRAFT_51979</name>
</gene>
<name>A0A0C9UI85_SPHS4</name>